<dbReference type="PANTHER" id="PTHR10073">
    <property type="entry name" value="DNA MISMATCH REPAIR PROTEIN MLH, PMS, MUTL"/>
    <property type="match status" value="1"/>
</dbReference>
<keyword evidence="2" id="KW-1185">Reference proteome</keyword>
<dbReference type="GO" id="GO:0032300">
    <property type="term" value="C:mismatch repair complex"/>
    <property type="evidence" value="ECO:0007669"/>
    <property type="project" value="InterPro"/>
</dbReference>
<feature type="non-terminal residue" evidence="1">
    <location>
        <position position="99"/>
    </location>
</feature>
<dbReference type="SUPFAM" id="SSF54211">
    <property type="entry name" value="Ribosomal protein S5 domain 2-like"/>
    <property type="match status" value="1"/>
</dbReference>
<dbReference type="GO" id="GO:0140664">
    <property type="term" value="F:ATP-dependent DNA damage sensor activity"/>
    <property type="evidence" value="ECO:0007669"/>
    <property type="project" value="InterPro"/>
</dbReference>
<dbReference type="Gene3D" id="3.30.230.10">
    <property type="match status" value="1"/>
</dbReference>
<protein>
    <submittedName>
        <fullName evidence="1">Uncharacterized protein</fullName>
    </submittedName>
</protein>
<dbReference type="Proteomes" id="UP000027120">
    <property type="component" value="Unassembled WGS sequence"/>
</dbReference>
<reference evidence="1 2" key="1">
    <citation type="submission" date="2014-04" db="EMBL/GenBank/DDBJ databases">
        <authorList>
            <consortium name="International Citrus Genome Consortium"/>
            <person name="Gmitter F."/>
            <person name="Chen C."/>
            <person name="Farmerie W."/>
            <person name="Harkins T."/>
            <person name="Desany B."/>
            <person name="Mohiuddin M."/>
            <person name="Kodira C."/>
            <person name="Borodovsky M."/>
            <person name="Lomsadze A."/>
            <person name="Burns P."/>
            <person name="Jenkins J."/>
            <person name="Prochnik S."/>
            <person name="Shu S."/>
            <person name="Chapman J."/>
            <person name="Pitluck S."/>
            <person name="Schmutz J."/>
            <person name="Rokhsar D."/>
        </authorList>
    </citation>
    <scope>NUCLEOTIDE SEQUENCE</scope>
</reference>
<dbReference type="PANTHER" id="PTHR10073:SF47">
    <property type="entry name" value="DNA MISMATCH REPAIR PROTEIN MLH3"/>
    <property type="match status" value="1"/>
</dbReference>
<dbReference type="InterPro" id="IPR038973">
    <property type="entry name" value="MutL/Mlh/Pms-like"/>
</dbReference>
<dbReference type="AlphaFoldDB" id="A0A067FVX1"/>
<gene>
    <name evidence="1" type="ORF">CISIN_1g0005861mg</name>
</gene>
<dbReference type="GO" id="GO:0006298">
    <property type="term" value="P:mismatch repair"/>
    <property type="evidence" value="ECO:0007669"/>
    <property type="project" value="InterPro"/>
</dbReference>
<dbReference type="InterPro" id="IPR020568">
    <property type="entry name" value="Ribosomal_Su5_D2-typ_SF"/>
</dbReference>
<proteinExistence type="predicted"/>
<dbReference type="InterPro" id="IPR014721">
    <property type="entry name" value="Ribsml_uS5_D2-typ_fold_subgr"/>
</dbReference>
<name>A0A067FVX1_CITSI</name>
<dbReference type="EMBL" id="KK784889">
    <property type="protein sequence ID" value="KDO71498.1"/>
    <property type="molecule type" value="Genomic_DNA"/>
</dbReference>
<organism evidence="1 2">
    <name type="scientific">Citrus sinensis</name>
    <name type="common">Sweet orange</name>
    <name type="synonym">Citrus aurantium var. sinensis</name>
    <dbReference type="NCBI Taxonomy" id="2711"/>
    <lineage>
        <taxon>Eukaryota</taxon>
        <taxon>Viridiplantae</taxon>
        <taxon>Streptophyta</taxon>
        <taxon>Embryophyta</taxon>
        <taxon>Tracheophyta</taxon>
        <taxon>Spermatophyta</taxon>
        <taxon>Magnoliopsida</taxon>
        <taxon>eudicotyledons</taxon>
        <taxon>Gunneridae</taxon>
        <taxon>Pentapetalae</taxon>
        <taxon>rosids</taxon>
        <taxon>malvids</taxon>
        <taxon>Sapindales</taxon>
        <taxon>Rutaceae</taxon>
        <taxon>Aurantioideae</taxon>
        <taxon>Citrus</taxon>
    </lineage>
</organism>
<dbReference type="GO" id="GO:0016887">
    <property type="term" value="F:ATP hydrolysis activity"/>
    <property type="evidence" value="ECO:0007669"/>
    <property type="project" value="InterPro"/>
</dbReference>
<evidence type="ECO:0000313" key="1">
    <source>
        <dbReference type="EMBL" id="KDO71498.1"/>
    </source>
</evidence>
<evidence type="ECO:0000313" key="2">
    <source>
        <dbReference type="Proteomes" id="UP000027120"/>
    </source>
</evidence>
<accession>A0A067FVX1</accession>
<sequence>MSDINSRYVCKGPIHKLLNHLAASFDCSDSWKANNGFLKGKRSKSQACPAYLLNLRCPHSLYDLTFDPLKTHVVFKDWEPVLAFIERAIRSAWMKKIAH</sequence>